<evidence type="ECO:0000256" key="1">
    <source>
        <dbReference type="ARBA" id="ARBA00004141"/>
    </source>
</evidence>
<dbReference type="PANTHER" id="PTHR31632:SF2">
    <property type="entry name" value="PLASMA MEMBRANE IRON PERMEASE"/>
    <property type="match status" value="1"/>
</dbReference>
<comment type="similarity">
    <text evidence="2">Belongs to the oxidase-dependent Fe transporter (OFeT) (TC 9.A.10.1) family.</text>
</comment>
<dbReference type="RefSeq" id="WP_106770176.1">
    <property type="nucleotide sequence ID" value="NZ_PXYK01000001.1"/>
</dbReference>
<dbReference type="EMBL" id="PXYK01000001">
    <property type="protein sequence ID" value="PSJ65634.1"/>
    <property type="molecule type" value="Genomic_DNA"/>
</dbReference>
<accession>A0A2P7ST28</accession>
<evidence type="ECO:0000313" key="8">
    <source>
        <dbReference type="Proteomes" id="UP000241229"/>
    </source>
</evidence>
<dbReference type="GO" id="GO:0033573">
    <property type="term" value="C:high-affinity iron permease complex"/>
    <property type="evidence" value="ECO:0007669"/>
    <property type="project" value="InterPro"/>
</dbReference>
<name>A0A2P7ST28_9HYPH</name>
<evidence type="ECO:0000256" key="2">
    <source>
        <dbReference type="ARBA" id="ARBA00008333"/>
    </source>
</evidence>
<dbReference type="Pfam" id="PF03239">
    <property type="entry name" value="FTR1"/>
    <property type="match status" value="1"/>
</dbReference>
<protein>
    <submittedName>
        <fullName evidence="7">Iron permease</fullName>
    </submittedName>
</protein>
<evidence type="ECO:0000256" key="5">
    <source>
        <dbReference type="ARBA" id="ARBA00023136"/>
    </source>
</evidence>
<evidence type="ECO:0000256" key="6">
    <source>
        <dbReference type="SAM" id="Phobius"/>
    </source>
</evidence>
<proteinExistence type="inferred from homology"/>
<reference evidence="7 8" key="1">
    <citation type="submission" date="2018-03" db="EMBL/GenBank/DDBJ databases">
        <title>The draft genome of Mesorhizobium sp. 6GN-30.</title>
        <authorList>
            <person name="Liu L."/>
            <person name="Li L."/>
            <person name="Wang T."/>
            <person name="Zhang X."/>
            <person name="Liang L."/>
        </authorList>
    </citation>
    <scope>NUCLEOTIDE SEQUENCE [LARGE SCALE GENOMIC DNA]</scope>
    <source>
        <strain evidence="7 8">6GN30</strain>
    </source>
</reference>
<feature type="transmembrane region" description="Helical" evidence="6">
    <location>
        <begin position="153"/>
        <end position="172"/>
    </location>
</feature>
<evidence type="ECO:0000313" key="7">
    <source>
        <dbReference type="EMBL" id="PSJ65634.1"/>
    </source>
</evidence>
<keyword evidence="3 6" id="KW-0812">Transmembrane</keyword>
<organism evidence="7 8">
    <name type="scientific">Kumtagia ephedrae</name>
    <dbReference type="NCBI Taxonomy" id="2116701"/>
    <lineage>
        <taxon>Bacteria</taxon>
        <taxon>Pseudomonadati</taxon>
        <taxon>Pseudomonadota</taxon>
        <taxon>Alphaproteobacteria</taxon>
        <taxon>Hyphomicrobiales</taxon>
        <taxon>Phyllobacteriaceae</taxon>
        <taxon>Kumtagia</taxon>
    </lineage>
</organism>
<gene>
    <name evidence="7" type="ORF">C7I84_00445</name>
</gene>
<keyword evidence="8" id="KW-1185">Reference proteome</keyword>
<feature type="transmembrane region" description="Helical" evidence="6">
    <location>
        <begin position="40"/>
        <end position="61"/>
    </location>
</feature>
<sequence>MLSTFVIVFRETLEAALIVAIVLAASKGIAARGGWVTAGVAAGLAGAGLVALFADGLANLFEGNGTEIFNAVVLLLAVAMLAWHQICMSGHARELVDTSRTVGRAVKEGAKPLSALAAICAVAVLREGSETVLFLYGLAVDGEMTVASMLQGGLLGVAAAAIVGALFYAGLLSVPLKHIFRVTGIIIVLLAAGLAAQAAAFLVQAGWLPALGYDIWNTSKILPQTDALGFLLHILVGYVARPEGIQIVFYLATVAAIVGASVAVRRAGERPRAA</sequence>
<feature type="transmembrane region" description="Helical" evidence="6">
    <location>
        <begin position="247"/>
        <end position="264"/>
    </location>
</feature>
<dbReference type="OrthoDB" id="7260758at2"/>
<dbReference type="GO" id="GO:0015093">
    <property type="term" value="F:ferrous iron transmembrane transporter activity"/>
    <property type="evidence" value="ECO:0007669"/>
    <property type="project" value="TreeGrafter"/>
</dbReference>
<evidence type="ECO:0000256" key="3">
    <source>
        <dbReference type="ARBA" id="ARBA00022692"/>
    </source>
</evidence>
<evidence type="ECO:0000256" key="4">
    <source>
        <dbReference type="ARBA" id="ARBA00022989"/>
    </source>
</evidence>
<feature type="transmembrane region" description="Helical" evidence="6">
    <location>
        <begin position="179"/>
        <end position="201"/>
    </location>
</feature>
<comment type="subcellular location">
    <subcellularLocation>
        <location evidence="1">Membrane</location>
        <topology evidence="1">Multi-pass membrane protein</topology>
    </subcellularLocation>
</comment>
<dbReference type="PANTHER" id="PTHR31632">
    <property type="entry name" value="IRON TRANSPORTER FTH1"/>
    <property type="match status" value="1"/>
</dbReference>
<feature type="transmembrane region" description="Helical" evidence="6">
    <location>
        <begin position="68"/>
        <end position="86"/>
    </location>
</feature>
<keyword evidence="4 6" id="KW-1133">Transmembrane helix</keyword>
<dbReference type="AlphaFoldDB" id="A0A2P7ST28"/>
<dbReference type="Proteomes" id="UP000241229">
    <property type="component" value="Unassembled WGS sequence"/>
</dbReference>
<keyword evidence="5 6" id="KW-0472">Membrane</keyword>
<dbReference type="InterPro" id="IPR004923">
    <property type="entry name" value="FTR1/Fip1/EfeU"/>
</dbReference>
<comment type="caution">
    <text evidence="7">The sequence shown here is derived from an EMBL/GenBank/DDBJ whole genome shotgun (WGS) entry which is preliminary data.</text>
</comment>